<feature type="signal peptide" evidence="1">
    <location>
        <begin position="1"/>
        <end position="19"/>
    </location>
</feature>
<dbReference type="Proteomes" id="UP000787625">
    <property type="component" value="Unassembled WGS sequence"/>
</dbReference>
<dbReference type="AlphaFoldDB" id="A0A9D2UI00"/>
<dbReference type="InterPro" id="IPR011250">
    <property type="entry name" value="OMP/PagP_B-barrel"/>
</dbReference>
<proteinExistence type="predicted"/>
<gene>
    <name evidence="3" type="ORF">IAA93_03455</name>
</gene>
<name>A0A9D2UI00_9BACT</name>
<comment type="caution">
    <text evidence="3">The sequence shown here is derived from an EMBL/GenBank/DDBJ whole genome shotgun (WGS) entry which is preliminary data.</text>
</comment>
<accession>A0A9D2UI00</accession>
<evidence type="ECO:0000256" key="1">
    <source>
        <dbReference type="SAM" id="SignalP"/>
    </source>
</evidence>
<dbReference type="SUPFAM" id="SSF56925">
    <property type="entry name" value="OMPA-like"/>
    <property type="match status" value="1"/>
</dbReference>
<feature type="domain" description="Outer membrane protein beta-barrel" evidence="2">
    <location>
        <begin position="185"/>
        <end position="334"/>
    </location>
</feature>
<feature type="chain" id="PRO_5038952805" evidence="1">
    <location>
        <begin position="20"/>
        <end position="371"/>
    </location>
</feature>
<evidence type="ECO:0000313" key="4">
    <source>
        <dbReference type="Proteomes" id="UP000787625"/>
    </source>
</evidence>
<sequence>MRKIFGLLFMTFVALGAMAQVSKDGYFITNDGTRYDGVTIENPDYADACERVMISVRGDGGRFYYPRDIASYGTDFGYRYVSSTVMLNGDTARVFLKELVRDSDISLYEYEGRSGRIFFTIDKETGRYVSVNDDGEAYRSQLRQRAKDCPLLDELDEQPLKMTESSLLSLYEAYTRCSVNDYPGVKWGVAVNAGYSFFNFEDENRYENGIPDRPYAMPGLFVELPIDRRISFRAELYYFFTKTRSNDFNSELDAYAFEYKRHSLVLPLLFKYRFSNLDSKVLPYIELGATFDIKVSGKMDIIENYGGEDTVLPLQAARLAVGPEFGVGLEQKLNERNTLYYGIRGGYYFGGASTDKREFRSNVSINCSISF</sequence>
<reference evidence="3" key="2">
    <citation type="submission" date="2021-04" db="EMBL/GenBank/DDBJ databases">
        <authorList>
            <person name="Gilroy R."/>
        </authorList>
    </citation>
    <scope>NUCLEOTIDE SEQUENCE</scope>
    <source>
        <strain evidence="3">MalCec1-1739</strain>
    </source>
</reference>
<evidence type="ECO:0000313" key="3">
    <source>
        <dbReference type="EMBL" id="HJD52770.1"/>
    </source>
</evidence>
<evidence type="ECO:0000259" key="2">
    <source>
        <dbReference type="Pfam" id="PF13568"/>
    </source>
</evidence>
<organism evidence="3 4">
    <name type="scientific">Candidatus Avibacteroides avistercoris</name>
    <dbReference type="NCBI Taxonomy" id="2840690"/>
    <lineage>
        <taxon>Bacteria</taxon>
        <taxon>Pseudomonadati</taxon>
        <taxon>Bacteroidota</taxon>
        <taxon>Bacteroidia</taxon>
        <taxon>Bacteroidales</taxon>
        <taxon>Bacteroidaceae</taxon>
        <taxon>Bacteroidaceae incertae sedis</taxon>
        <taxon>Candidatus Avibacteroides</taxon>
    </lineage>
</organism>
<dbReference type="InterPro" id="IPR025665">
    <property type="entry name" value="Beta-barrel_OMP_2"/>
</dbReference>
<keyword evidence="1" id="KW-0732">Signal</keyword>
<dbReference type="Pfam" id="PF13568">
    <property type="entry name" value="OMP_b-brl_2"/>
    <property type="match status" value="1"/>
</dbReference>
<reference evidence="3" key="1">
    <citation type="journal article" date="2021" name="PeerJ">
        <title>Extensive microbial diversity within the chicken gut microbiome revealed by metagenomics and culture.</title>
        <authorList>
            <person name="Gilroy R."/>
            <person name="Ravi A."/>
            <person name="Getino M."/>
            <person name="Pursley I."/>
            <person name="Horton D.L."/>
            <person name="Alikhan N.F."/>
            <person name="Baker D."/>
            <person name="Gharbi K."/>
            <person name="Hall N."/>
            <person name="Watson M."/>
            <person name="Adriaenssens E.M."/>
            <person name="Foster-Nyarko E."/>
            <person name="Jarju S."/>
            <person name="Secka A."/>
            <person name="Antonio M."/>
            <person name="Oren A."/>
            <person name="Chaudhuri R.R."/>
            <person name="La Ragione R."/>
            <person name="Hildebrand F."/>
            <person name="Pallen M.J."/>
        </authorList>
    </citation>
    <scope>NUCLEOTIDE SEQUENCE</scope>
    <source>
        <strain evidence="3">MalCec1-1739</strain>
    </source>
</reference>
<dbReference type="EMBL" id="DWUP01000069">
    <property type="protein sequence ID" value="HJD52770.1"/>
    <property type="molecule type" value="Genomic_DNA"/>
</dbReference>
<protein>
    <submittedName>
        <fullName evidence="3">PorT family protein</fullName>
    </submittedName>
</protein>